<keyword evidence="2" id="KW-0489">Methyltransferase</keyword>
<protein>
    <submittedName>
        <fullName evidence="2">Methyltransferase domain-containing protein</fullName>
    </submittedName>
</protein>
<gene>
    <name evidence="2" type="ORF">SAMN04488597_11846</name>
</gene>
<evidence type="ECO:0000313" key="3">
    <source>
        <dbReference type="Proteomes" id="UP000324896"/>
    </source>
</evidence>
<keyword evidence="2" id="KW-0808">Transferase</keyword>
<accession>A0A1G6QK29</accession>
<dbReference type="Pfam" id="PF13649">
    <property type="entry name" value="Methyltransf_25"/>
    <property type="match status" value="1"/>
</dbReference>
<organism evidence="2 3">
    <name type="scientific">Halanaerobium congolense</name>
    <dbReference type="NCBI Taxonomy" id="54121"/>
    <lineage>
        <taxon>Bacteria</taxon>
        <taxon>Bacillati</taxon>
        <taxon>Bacillota</taxon>
        <taxon>Clostridia</taxon>
        <taxon>Halanaerobiales</taxon>
        <taxon>Halanaerobiaceae</taxon>
        <taxon>Halanaerobium</taxon>
    </lineage>
</organism>
<proteinExistence type="predicted"/>
<name>A0A1G6QK29_9FIRM</name>
<dbReference type="InterPro" id="IPR041698">
    <property type="entry name" value="Methyltransf_25"/>
</dbReference>
<dbReference type="RefSeq" id="WP_114458010.1">
    <property type="nucleotide sequence ID" value="NZ_FMYT01000018.1"/>
</dbReference>
<evidence type="ECO:0000259" key="1">
    <source>
        <dbReference type="Pfam" id="PF13649"/>
    </source>
</evidence>
<dbReference type="GO" id="GO:0032259">
    <property type="term" value="P:methylation"/>
    <property type="evidence" value="ECO:0007669"/>
    <property type="project" value="UniProtKB-KW"/>
</dbReference>
<sequence>MLKNEIKKIKKYYDEGYNIIELLKKRKNIMKNTDEMVKISYDFQSGSYIQSVKENPKFNKKYTEAIAKVINSLDTDFNSILEAGVGEATTLANLIPKLKDYPEKIFGFDLSWSRARYARSYCENNHIKNAEIFVGNIFNIPLADDSIEIVYTSHSIEPNGGREEEALLELMRITKKYLILLEPDYELASSEAKKRMEKHGYIKKLYSTALSLGFNIIEHKLFDIYSNPLNPTGLLIIKKDSDENKNLQSPFSCPVTGELLKKKKNTYYAENGLLVYPIIDGVPCLLKENSIIATKFMDDFDSI</sequence>
<dbReference type="GO" id="GO:0008168">
    <property type="term" value="F:methyltransferase activity"/>
    <property type="evidence" value="ECO:0007669"/>
    <property type="project" value="UniProtKB-KW"/>
</dbReference>
<feature type="domain" description="Methyltransferase" evidence="1">
    <location>
        <begin position="80"/>
        <end position="175"/>
    </location>
</feature>
<dbReference type="Proteomes" id="UP000324896">
    <property type="component" value="Unassembled WGS sequence"/>
</dbReference>
<evidence type="ECO:0000313" key="2">
    <source>
        <dbReference type="EMBL" id="SDC92304.1"/>
    </source>
</evidence>
<dbReference type="InterPro" id="IPR029063">
    <property type="entry name" value="SAM-dependent_MTases_sf"/>
</dbReference>
<dbReference type="Gene3D" id="3.40.50.150">
    <property type="entry name" value="Vaccinia Virus protein VP39"/>
    <property type="match status" value="1"/>
</dbReference>
<dbReference type="SUPFAM" id="SSF53335">
    <property type="entry name" value="S-adenosyl-L-methionine-dependent methyltransferases"/>
    <property type="match status" value="1"/>
</dbReference>
<dbReference type="SUPFAM" id="SSF158997">
    <property type="entry name" value="Trm112p-like"/>
    <property type="match status" value="1"/>
</dbReference>
<dbReference type="AlphaFoldDB" id="A0A1G6QK29"/>
<dbReference type="EMBL" id="FMYT01000018">
    <property type="protein sequence ID" value="SDC92304.1"/>
    <property type="molecule type" value="Genomic_DNA"/>
</dbReference>
<reference evidence="2 3" key="1">
    <citation type="submission" date="2016-10" db="EMBL/GenBank/DDBJ databases">
        <authorList>
            <person name="Varghese N."/>
            <person name="Submissions S."/>
        </authorList>
    </citation>
    <scope>NUCLEOTIDE SEQUENCE [LARGE SCALE GENOMIC DNA]</scope>
    <source>
        <strain evidence="2 3">WG10</strain>
    </source>
</reference>